<dbReference type="Gene3D" id="2.40.160.20">
    <property type="match status" value="1"/>
</dbReference>
<feature type="chain" id="PRO_5004523614" description="Outer membrane protein beta-barrel domain-containing protein" evidence="6">
    <location>
        <begin position="20"/>
        <end position="223"/>
    </location>
</feature>
<name>S3N6C0_9GAMM</name>
<accession>S3N6C0</accession>
<keyword evidence="4 6" id="KW-0732">Signal</keyword>
<keyword evidence="3" id="KW-0812">Transmembrane</keyword>
<dbReference type="Proteomes" id="UP000014568">
    <property type="component" value="Unassembled WGS sequence"/>
</dbReference>
<dbReference type="RefSeq" id="WP_016656274.1">
    <property type="nucleotide sequence ID" value="NZ_KE340353.1"/>
</dbReference>
<keyword evidence="9" id="KW-1185">Reference proteome</keyword>
<organism evidence="8 9">
    <name type="scientific">Acinetobacter rudis CIP 110305</name>
    <dbReference type="NCBI Taxonomy" id="421052"/>
    <lineage>
        <taxon>Bacteria</taxon>
        <taxon>Pseudomonadati</taxon>
        <taxon>Pseudomonadota</taxon>
        <taxon>Gammaproteobacteria</taxon>
        <taxon>Moraxellales</taxon>
        <taxon>Moraxellaceae</taxon>
        <taxon>Acinetobacter</taxon>
    </lineage>
</organism>
<evidence type="ECO:0000256" key="3">
    <source>
        <dbReference type="ARBA" id="ARBA00022692"/>
    </source>
</evidence>
<comment type="caution">
    <text evidence="8">The sequence shown here is derived from an EMBL/GenBank/DDBJ whole genome shotgun (WGS) entry which is preliminary data.</text>
</comment>
<dbReference type="PANTHER" id="PTHR35892:SF2">
    <property type="entry name" value="OUTER MEMBRANE PROTEIN PAGN"/>
    <property type="match status" value="1"/>
</dbReference>
<sequence length="223" mass="25335">MKQSFLLINILFFSSTAFALTDNYYAAVKLAYSSQKANNMDTSLRPGIGQFIEGEDKKDKITPVLALGYDYKNNWRTEAEFSFEKAYEYTSGSTNFPTSFNHHKVKTQSLFLNAYRDFDVYRNVSLFGSLGIGVAKIKSSGWQGVENRLYSSNTDTQLAYSVGAGMSYKPMNKLNVDLGYRYIDLGKVESGLNKFTNVRGLQDEQMKAHLEKNEFYLGIRYGF</sequence>
<dbReference type="EMBL" id="ATGI01000022">
    <property type="protein sequence ID" value="EPF73988.1"/>
    <property type="molecule type" value="Genomic_DNA"/>
</dbReference>
<feature type="domain" description="Outer membrane protein beta-barrel" evidence="7">
    <location>
        <begin position="6"/>
        <end position="223"/>
    </location>
</feature>
<dbReference type="Pfam" id="PF13505">
    <property type="entry name" value="OMP_b-brl"/>
    <property type="match status" value="1"/>
</dbReference>
<feature type="signal peptide" evidence="6">
    <location>
        <begin position="1"/>
        <end position="19"/>
    </location>
</feature>
<dbReference type="SUPFAM" id="SSF56925">
    <property type="entry name" value="OMPA-like"/>
    <property type="match status" value="1"/>
</dbReference>
<dbReference type="PANTHER" id="PTHR35892">
    <property type="entry name" value="OUTER MEMBRANE PROTEIN PAGN-RELATED"/>
    <property type="match status" value="1"/>
</dbReference>
<proteinExistence type="predicted"/>
<evidence type="ECO:0000256" key="4">
    <source>
        <dbReference type="ARBA" id="ARBA00022729"/>
    </source>
</evidence>
<evidence type="ECO:0000259" key="7">
    <source>
        <dbReference type="Pfam" id="PF13505"/>
    </source>
</evidence>
<dbReference type="PATRIC" id="fig|421052.3.peg.1824"/>
<evidence type="ECO:0000256" key="1">
    <source>
        <dbReference type="ARBA" id="ARBA00004571"/>
    </source>
</evidence>
<dbReference type="GO" id="GO:0009279">
    <property type="term" value="C:cell outer membrane"/>
    <property type="evidence" value="ECO:0007669"/>
    <property type="project" value="UniProtKB-SubCell"/>
</dbReference>
<dbReference type="eggNOG" id="COG3637">
    <property type="taxonomic scope" value="Bacteria"/>
</dbReference>
<dbReference type="InterPro" id="IPR027385">
    <property type="entry name" value="Beta-barrel_OMP"/>
</dbReference>
<dbReference type="HOGENOM" id="CLU_057473_2_0_6"/>
<protein>
    <recommendedName>
        <fullName evidence="7">Outer membrane protein beta-barrel domain-containing protein</fullName>
    </recommendedName>
</protein>
<evidence type="ECO:0000256" key="2">
    <source>
        <dbReference type="ARBA" id="ARBA00022452"/>
    </source>
</evidence>
<dbReference type="AlphaFoldDB" id="S3N6C0"/>
<evidence type="ECO:0000256" key="5">
    <source>
        <dbReference type="ARBA" id="ARBA00023136"/>
    </source>
</evidence>
<keyword evidence="2" id="KW-1134">Transmembrane beta strand</keyword>
<evidence type="ECO:0000256" key="6">
    <source>
        <dbReference type="SAM" id="SignalP"/>
    </source>
</evidence>
<dbReference type="STRING" id="632955.GCA_000829675_02512"/>
<reference evidence="8 9" key="1">
    <citation type="submission" date="2013-06" db="EMBL/GenBank/DDBJ databases">
        <title>The Genome Sequence of Acinetobacter rudis CIP 110305.</title>
        <authorList>
            <consortium name="The Broad Institute Genome Sequencing Platform"/>
            <consortium name="The Broad Institute Genome Sequencing Center for Infectious Disease"/>
            <person name="Cerqueira G."/>
            <person name="Feldgarden M."/>
            <person name="Courvalin P."/>
            <person name="Perichon B."/>
            <person name="Grillot-Courvalin C."/>
            <person name="Clermont D."/>
            <person name="Rocha E."/>
            <person name="Yoon E.-J."/>
            <person name="Nemec A."/>
            <person name="Young S.K."/>
            <person name="Zeng Q."/>
            <person name="Gargeya S."/>
            <person name="Fitzgerald M."/>
            <person name="Abouelleil A."/>
            <person name="Alvarado L."/>
            <person name="Berlin A.M."/>
            <person name="Chapman S.B."/>
            <person name="Dewar J."/>
            <person name="Goldberg J."/>
            <person name="Griggs A."/>
            <person name="Gujja S."/>
            <person name="Hansen M."/>
            <person name="Howarth C."/>
            <person name="Imamovic A."/>
            <person name="Larimer J."/>
            <person name="McCowan C."/>
            <person name="Murphy C."/>
            <person name="Pearson M."/>
            <person name="Priest M."/>
            <person name="Roberts A."/>
            <person name="Saif S."/>
            <person name="Shea T."/>
            <person name="Sykes S."/>
            <person name="Wortman J."/>
            <person name="Nusbaum C."/>
            <person name="Birren B."/>
        </authorList>
    </citation>
    <scope>NUCLEOTIDE SEQUENCE [LARGE SCALE GENOMIC DNA]</scope>
    <source>
        <strain evidence="8 9">CIP 110305</strain>
    </source>
</reference>
<dbReference type="OrthoDB" id="6101900at2"/>
<dbReference type="InterPro" id="IPR011250">
    <property type="entry name" value="OMP/PagP_B-barrel"/>
</dbReference>
<dbReference type="InterPro" id="IPR051723">
    <property type="entry name" value="Bact_OM_Invasion-Related"/>
</dbReference>
<evidence type="ECO:0000313" key="8">
    <source>
        <dbReference type="EMBL" id="EPF73988.1"/>
    </source>
</evidence>
<evidence type="ECO:0000313" key="9">
    <source>
        <dbReference type="Proteomes" id="UP000014568"/>
    </source>
</evidence>
<gene>
    <name evidence="8" type="ORF">F945_01867</name>
</gene>
<keyword evidence="5" id="KW-0472">Membrane</keyword>
<comment type="subcellular location">
    <subcellularLocation>
        <location evidence="1">Cell outer membrane</location>
        <topology evidence="1">Multi-pass membrane protein</topology>
    </subcellularLocation>
</comment>